<keyword evidence="1" id="KW-0479">Metal-binding</keyword>
<dbReference type="InterPro" id="IPR001841">
    <property type="entry name" value="Znf_RING"/>
</dbReference>
<dbReference type="InterPro" id="IPR021106">
    <property type="entry name" value="Ste5_Fus3-bd_dom"/>
</dbReference>
<evidence type="ECO:0000313" key="4">
    <source>
        <dbReference type="Proteomes" id="UP001623330"/>
    </source>
</evidence>
<dbReference type="InterPro" id="IPR038382">
    <property type="entry name" value="Ste5_C_sf"/>
</dbReference>
<evidence type="ECO:0000256" key="1">
    <source>
        <dbReference type="PROSITE-ProRule" id="PRU00175"/>
    </source>
</evidence>
<organism evidence="3 4">
    <name type="scientific">Nakaseomyces bracarensis</name>
    <dbReference type="NCBI Taxonomy" id="273131"/>
    <lineage>
        <taxon>Eukaryota</taxon>
        <taxon>Fungi</taxon>
        <taxon>Dikarya</taxon>
        <taxon>Ascomycota</taxon>
        <taxon>Saccharomycotina</taxon>
        <taxon>Saccharomycetes</taxon>
        <taxon>Saccharomycetales</taxon>
        <taxon>Saccharomycetaceae</taxon>
        <taxon>Nakaseomyces</taxon>
    </lineage>
</organism>
<evidence type="ECO:0000313" key="3">
    <source>
        <dbReference type="EMBL" id="KAL3234977.1"/>
    </source>
</evidence>
<keyword evidence="4" id="KW-1185">Reference proteome</keyword>
<sequence>MFSRWQKKKKKAEERIIPTVSSVDYFFNRTEKKSFVSNHCTLCEELIANKSDGEKIIELECSHLCHYECLVIFIESISLPKCKHCQQYKLTENECIPKEVHLKDRFISRQLLNRELTLKNSTNIANKSKSRTDTKGGIALSIHKVKRNITRTMTETDNRMNGSINPGSHPLPLMRTFFVDWLHNELIGRTTFEPWQLDELFGLLRLVDILQVSINSSVKYNGHVCMLFEKVLAVVNISNSDNEKFADLTEPVDITLCVAKNVKLYSLSLSSQIERLQNGDMIALNAEEYDGDQLLNWQVEKGRCTVYLRNYSNRVEVIQKWIVGFLNKDILFDQKNITSTCSYLPIMVNTRTENSMLGLFRSKKIIEMGSLNNAHESIIFKRSFNVPNLSQNKESLVETMNTTISSILSLKRERPKNIFMFLQLDINKIREENSQNTIVNTLKAVQIKYPNYFIVVIDKFMQEHIVREANNFDFDYLLKIAEDVNKIPLDIKAIKERFYIGAEIDNVAVLAISNTSMDKTTSCLFSDFTPFVSKGRKRPNELKIKVGYSNIDYTDQINELVEIENWDFLLETLCYSFSLDFDDGGFYHEDMSTIGDQDSLYYSSTISPIESITTLDIVSPFIYDRIPLRSQQPL</sequence>
<dbReference type="Gene3D" id="3.40.50.11070">
    <property type="entry name" value="Protein Ste5, Fus3-binding domain"/>
    <property type="match status" value="1"/>
</dbReference>
<keyword evidence="1" id="KW-0862">Zinc</keyword>
<evidence type="ECO:0000259" key="2">
    <source>
        <dbReference type="PROSITE" id="PS50089"/>
    </source>
</evidence>
<dbReference type="EMBL" id="JBEVYD010000002">
    <property type="protein sequence ID" value="KAL3234977.1"/>
    <property type="molecule type" value="Genomic_DNA"/>
</dbReference>
<proteinExistence type="predicted"/>
<feature type="domain" description="RING-type" evidence="2">
    <location>
        <begin position="40"/>
        <end position="86"/>
    </location>
</feature>
<comment type="caution">
    <text evidence="3">The sequence shown here is derived from an EMBL/GenBank/DDBJ whole genome shotgun (WGS) entry which is preliminary data.</text>
</comment>
<dbReference type="Proteomes" id="UP001623330">
    <property type="component" value="Unassembled WGS sequence"/>
</dbReference>
<dbReference type="CDD" id="cd16448">
    <property type="entry name" value="RING-H2"/>
    <property type="match status" value="1"/>
</dbReference>
<accession>A0ABR4P052</accession>
<keyword evidence="1" id="KW-0863">Zinc-finger</keyword>
<protein>
    <recommendedName>
        <fullName evidence="2">RING-type domain-containing protein</fullName>
    </recommendedName>
</protein>
<dbReference type="PROSITE" id="PS50089">
    <property type="entry name" value="ZF_RING_2"/>
    <property type="match status" value="1"/>
</dbReference>
<reference evidence="3 4" key="1">
    <citation type="submission" date="2024-05" db="EMBL/GenBank/DDBJ databases">
        <title>Long read based assembly of the Candida bracarensis genome reveals expanded adhesin content.</title>
        <authorList>
            <person name="Marcet-Houben M."/>
            <person name="Ksiezopolska E."/>
            <person name="Gabaldon T."/>
        </authorList>
    </citation>
    <scope>NUCLEOTIDE SEQUENCE [LARGE SCALE GENOMIC DNA]</scope>
    <source>
        <strain evidence="3 4">CBM6</strain>
    </source>
</reference>
<name>A0ABR4P052_9SACH</name>
<gene>
    <name evidence="3" type="ORF">RNJ44_02765</name>
</gene>
<dbReference type="Pfam" id="PF12194">
    <property type="entry name" value="Ste5_C"/>
    <property type="match status" value="1"/>
</dbReference>